<dbReference type="GO" id="GO:0051301">
    <property type="term" value="P:cell division"/>
    <property type="evidence" value="ECO:0007669"/>
    <property type="project" value="UniProtKB-KW"/>
</dbReference>
<keyword evidence="6 9" id="KW-0238">DNA-binding</keyword>
<dbReference type="InterPro" id="IPR013762">
    <property type="entry name" value="Integrase-like_cat_sf"/>
</dbReference>
<dbReference type="Pfam" id="PF00589">
    <property type="entry name" value="Phage_integrase"/>
    <property type="match status" value="2"/>
</dbReference>
<dbReference type="Proteomes" id="UP000018130">
    <property type="component" value="Unassembled WGS sequence"/>
</dbReference>
<evidence type="ECO:0000259" key="11">
    <source>
        <dbReference type="PROSITE" id="PS51898"/>
    </source>
</evidence>
<dbReference type="EMBL" id="CAQN01000698">
    <property type="protein sequence ID" value="CCQ68118.1"/>
    <property type="molecule type" value="Genomic_DNA"/>
</dbReference>
<name>T2JQH2_CROWT</name>
<proteinExistence type="predicted"/>
<keyword evidence="4" id="KW-0159">Chromosome partition</keyword>
<organism evidence="13 14">
    <name type="scientific">Crocosphaera watsonii WH 0402</name>
    <dbReference type="NCBI Taxonomy" id="1284629"/>
    <lineage>
        <taxon>Bacteria</taxon>
        <taxon>Bacillati</taxon>
        <taxon>Cyanobacteriota</taxon>
        <taxon>Cyanophyceae</taxon>
        <taxon>Oscillatoriophycideae</taxon>
        <taxon>Chroococcales</taxon>
        <taxon>Aphanothecaceae</taxon>
        <taxon>Crocosphaera</taxon>
    </lineage>
</organism>
<evidence type="ECO:0000256" key="9">
    <source>
        <dbReference type="PROSITE-ProRule" id="PRU01248"/>
    </source>
</evidence>
<keyword evidence="7" id="KW-0233">DNA recombination</keyword>
<feature type="chain" id="PRO_5004602250" evidence="10">
    <location>
        <begin position="23"/>
        <end position="418"/>
    </location>
</feature>
<dbReference type="InterPro" id="IPR011010">
    <property type="entry name" value="DNA_brk_join_enz"/>
</dbReference>
<evidence type="ECO:0000256" key="7">
    <source>
        <dbReference type="ARBA" id="ARBA00023172"/>
    </source>
</evidence>
<dbReference type="InterPro" id="IPR010998">
    <property type="entry name" value="Integrase_recombinase_N"/>
</dbReference>
<comment type="caution">
    <text evidence="13">The sequence shown here is derived from an EMBL/GenBank/DDBJ whole genome shotgun (WGS) entry which is preliminary data.</text>
</comment>
<evidence type="ECO:0000256" key="2">
    <source>
        <dbReference type="ARBA" id="ARBA00022490"/>
    </source>
</evidence>
<evidence type="ECO:0000256" key="8">
    <source>
        <dbReference type="ARBA" id="ARBA00023306"/>
    </source>
</evidence>
<evidence type="ECO:0000259" key="12">
    <source>
        <dbReference type="PROSITE" id="PS51900"/>
    </source>
</evidence>
<keyword evidence="2" id="KW-0963">Cytoplasm</keyword>
<keyword evidence="10" id="KW-0732">Signal</keyword>
<dbReference type="InterPro" id="IPR050090">
    <property type="entry name" value="Tyrosine_recombinase_XerCD"/>
</dbReference>
<evidence type="ECO:0000256" key="10">
    <source>
        <dbReference type="SAM" id="SignalP"/>
    </source>
</evidence>
<dbReference type="PROSITE" id="PS51900">
    <property type="entry name" value="CB"/>
    <property type="match status" value="1"/>
</dbReference>
<comment type="subcellular location">
    <subcellularLocation>
        <location evidence="1">Cytoplasm</location>
    </subcellularLocation>
</comment>
<keyword evidence="3" id="KW-0132">Cell division</keyword>
<dbReference type="GO" id="GO:0003677">
    <property type="term" value="F:DNA binding"/>
    <property type="evidence" value="ECO:0007669"/>
    <property type="project" value="UniProtKB-UniRule"/>
</dbReference>
<keyword evidence="8" id="KW-0131">Cell cycle</keyword>
<evidence type="ECO:0000256" key="6">
    <source>
        <dbReference type="ARBA" id="ARBA00023125"/>
    </source>
</evidence>
<evidence type="ECO:0000256" key="4">
    <source>
        <dbReference type="ARBA" id="ARBA00022829"/>
    </source>
</evidence>
<reference evidence="13 14" key="2">
    <citation type="submission" date="2013-09" db="EMBL/GenBank/DDBJ databases">
        <title>Whole genome comparison of six Crocosphaera watsonii strains with differing phenotypes.</title>
        <authorList>
            <person name="Bench S.R."/>
            <person name="Heller P."/>
            <person name="Frank I."/>
            <person name="Arciniega M."/>
            <person name="Shilova I.N."/>
            <person name="Zehr J.P."/>
        </authorList>
    </citation>
    <scope>NUCLEOTIDE SEQUENCE [LARGE SCALE GENOMIC DNA]</scope>
    <source>
        <strain evidence="13 14">WH 0402</strain>
    </source>
</reference>
<keyword evidence="5" id="KW-0229">DNA integration</keyword>
<dbReference type="GO" id="GO:0006310">
    <property type="term" value="P:DNA recombination"/>
    <property type="evidence" value="ECO:0007669"/>
    <property type="project" value="UniProtKB-KW"/>
</dbReference>
<dbReference type="Gene3D" id="1.10.150.130">
    <property type="match status" value="1"/>
</dbReference>
<dbReference type="GO" id="GO:0007059">
    <property type="term" value="P:chromosome segregation"/>
    <property type="evidence" value="ECO:0007669"/>
    <property type="project" value="UniProtKB-KW"/>
</dbReference>
<feature type="domain" description="Core-binding (CB)" evidence="12">
    <location>
        <begin position="27"/>
        <end position="116"/>
    </location>
</feature>
<dbReference type="SUPFAM" id="SSF56349">
    <property type="entry name" value="DNA breaking-rejoining enzymes"/>
    <property type="match status" value="1"/>
</dbReference>
<accession>T2JQH2</accession>
<sequence>MAKLSFSLWWLIMSNLVSSTNAKPVLDTATAHLNVFKTFLHKDVGEGAANSDTLKTYTCHVKQFLVWCYQSNLNPISATFNQLKEYRHWLIHQQKYQNATISLKLTILRRFYDGLREYGYVVINPALRLKPPTEVKDPAATINFLENEEMNRLLHSLPVENTVHALRDRLLISLMVLQGCRTVDLHRVSMGNIVKNGKNVGLRVFSKRHTRVVPLTPDLAKLLRRYLRARRKAGEILAEETPLFISVARNNEELDKPLSRRSIRRIVDKYLGETGLKELPRKLSKKTKKLMGKTENDNLLAKAEKESRFSRQNPKARKLSAHSLRHTAGTLAMRAGASLRQVQDLLGHTDPKTTMIYAHIGDRWNENPALLLSVSKPKLEENIMIRCQKLQQSLKRTNPLELTLNEEEILRILDQVCM</sequence>
<dbReference type="SUPFAM" id="SSF47823">
    <property type="entry name" value="lambda integrase-like, N-terminal domain"/>
    <property type="match status" value="1"/>
</dbReference>
<evidence type="ECO:0000313" key="14">
    <source>
        <dbReference type="Proteomes" id="UP000018130"/>
    </source>
</evidence>
<evidence type="ECO:0000313" key="13">
    <source>
        <dbReference type="EMBL" id="CCQ68118.1"/>
    </source>
</evidence>
<feature type="domain" description="Tyr recombinase" evidence="11">
    <location>
        <begin position="140"/>
        <end position="370"/>
    </location>
</feature>
<evidence type="ECO:0000256" key="5">
    <source>
        <dbReference type="ARBA" id="ARBA00022908"/>
    </source>
</evidence>
<reference evidence="13 14" key="1">
    <citation type="submission" date="2013-01" db="EMBL/GenBank/DDBJ databases">
        <authorList>
            <person name="Bench S."/>
        </authorList>
    </citation>
    <scope>NUCLEOTIDE SEQUENCE [LARGE SCALE GENOMIC DNA]</scope>
    <source>
        <strain evidence="13 14">WH 0402</strain>
    </source>
</reference>
<dbReference type="GO" id="GO:0005737">
    <property type="term" value="C:cytoplasm"/>
    <property type="evidence" value="ECO:0007669"/>
    <property type="project" value="UniProtKB-SubCell"/>
</dbReference>
<dbReference type="AlphaFoldDB" id="T2JQH2"/>
<evidence type="ECO:0000256" key="1">
    <source>
        <dbReference type="ARBA" id="ARBA00004496"/>
    </source>
</evidence>
<dbReference type="InterPro" id="IPR044068">
    <property type="entry name" value="CB"/>
</dbReference>
<protein>
    <submittedName>
        <fullName evidence="13">Phage integrase</fullName>
    </submittedName>
</protein>
<feature type="signal peptide" evidence="10">
    <location>
        <begin position="1"/>
        <end position="22"/>
    </location>
</feature>
<evidence type="ECO:0000256" key="3">
    <source>
        <dbReference type="ARBA" id="ARBA00022618"/>
    </source>
</evidence>
<dbReference type="PANTHER" id="PTHR30349">
    <property type="entry name" value="PHAGE INTEGRASE-RELATED"/>
    <property type="match status" value="1"/>
</dbReference>
<gene>
    <name evidence="13" type="ORF">CWATWH0402_5811</name>
</gene>
<dbReference type="PROSITE" id="PS51898">
    <property type="entry name" value="TYR_RECOMBINASE"/>
    <property type="match status" value="1"/>
</dbReference>
<dbReference type="Gene3D" id="1.10.443.10">
    <property type="entry name" value="Intergrase catalytic core"/>
    <property type="match status" value="1"/>
</dbReference>
<dbReference type="InterPro" id="IPR002104">
    <property type="entry name" value="Integrase_catalytic"/>
</dbReference>
<dbReference type="GO" id="GO:0015074">
    <property type="term" value="P:DNA integration"/>
    <property type="evidence" value="ECO:0007669"/>
    <property type="project" value="UniProtKB-KW"/>
</dbReference>
<dbReference type="PANTHER" id="PTHR30349:SF77">
    <property type="entry name" value="TYROSINE RECOMBINASE XERC"/>
    <property type="match status" value="1"/>
</dbReference>